<keyword evidence="8" id="KW-0472">Membrane</keyword>
<dbReference type="GO" id="GO:0034332">
    <property type="term" value="P:adherens junction organization"/>
    <property type="evidence" value="ECO:0007669"/>
    <property type="project" value="TreeGrafter"/>
</dbReference>
<dbReference type="InterPro" id="IPR015919">
    <property type="entry name" value="Cadherin-like_sf"/>
</dbReference>
<dbReference type="GO" id="GO:0045296">
    <property type="term" value="F:cadherin binding"/>
    <property type="evidence" value="ECO:0007669"/>
    <property type="project" value="TreeGrafter"/>
</dbReference>
<dbReference type="GO" id="GO:0016339">
    <property type="term" value="P:calcium-dependent cell-cell adhesion via plasma membrane cell adhesion molecules"/>
    <property type="evidence" value="ECO:0007669"/>
    <property type="project" value="TreeGrafter"/>
</dbReference>
<feature type="domain" description="Cadherin" evidence="10">
    <location>
        <begin position="142"/>
        <end position="246"/>
    </location>
</feature>
<dbReference type="GO" id="GO:0016342">
    <property type="term" value="C:catenin complex"/>
    <property type="evidence" value="ECO:0007669"/>
    <property type="project" value="TreeGrafter"/>
</dbReference>
<feature type="domain" description="Cadherin" evidence="10">
    <location>
        <begin position="2"/>
        <end position="36"/>
    </location>
</feature>
<dbReference type="CDD" id="cd11304">
    <property type="entry name" value="Cadherin_repeat"/>
    <property type="match status" value="3"/>
</dbReference>
<dbReference type="PANTHER" id="PTHR24027">
    <property type="entry name" value="CADHERIN-23"/>
    <property type="match status" value="1"/>
</dbReference>
<dbReference type="PANTHER" id="PTHR24027:SF422">
    <property type="entry name" value="CADHERIN DOMAIN-CONTAINING PROTEIN"/>
    <property type="match status" value="1"/>
</dbReference>
<keyword evidence="9" id="KW-1015">Disulfide bond</keyword>
<name>A0A1B0GML9_PHLPP</name>
<evidence type="ECO:0000256" key="8">
    <source>
        <dbReference type="ARBA" id="ARBA00023136"/>
    </source>
</evidence>
<dbReference type="FunFam" id="2.60.40.60:FF:000013">
    <property type="entry name" value="Cadherin EGF LAG seven-pass G-type receptor"/>
    <property type="match status" value="2"/>
</dbReference>
<dbReference type="PROSITE" id="PS50268">
    <property type="entry name" value="CADHERIN_2"/>
    <property type="match status" value="3"/>
</dbReference>
<dbReference type="InterPro" id="IPR039808">
    <property type="entry name" value="Cadherin"/>
</dbReference>
<evidence type="ECO:0000256" key="9">
    <source>
        <dbReference type="ARBA" id="ARBA00023157"/>
    </source>
</evidence>
<keyword evidence="7" id="KW-1133">Transmembrane helix</keyword>
<dbReference type="GO" id="GO:0005509">
    <property type="term" value="F:calcium ion binding"/>
    <property type="evidence" value="ECO:0007669"/>
    <property type="project" value="UniProtKB-UniRule"/>
</dbReference>
<dbReference type="InterPro" id="IPR020894">
    <property type="entry name" value="Cadherin_CS"/>
</dbReference>
<proteinExistence type="predicted"/>
<dbReference type="VEuPathDB" id="VectorBase:PPAPM1_010410"/>
<feature type="domain" description="Cadherin" evidence="10">
    <location>
        <begin position="37"/>
        <end position="141"/>
    </location>
</feature>
<evidence type="ECO:0000313" key="11">
    <source>
        <dbReference type="EnsemblMetazoa" id="PPAI003208-PA"/>
    </source>
</evidence>
<evidence type="ECO:0000256" key="5">
    <source>
        <dbReference type="ARBA" id="ARBA00022737"/>
    </source>
</evidence>
<evidence type="ECO:0000256" key="1">
    <source>
        <dbReference type="ARBA" id="ARBA00004167"/>
    </source>
</evidence>
<dbReference type="GO" id="GO:0007043">
    <property type="term" value="P:cell-cell junction assembly"/>
    <property type="evidence" value="ECO:0007669"/>
    <property type="project" value="TreeGrafter"/>
</dbReference>
<keyword evidence="3" id="KW-0812">Transmembrane</keyword>
<dbReference type="GO" id="GO:0001736">
    <property type="term" value="P:establishment of planar polarity"/>
    <property type="evidence" value="ECO:0007669"/>
    <property type="project" value="UniProtKB-ARBA"/>
</dbReference>
<organism evidence="11 12">
    <name type="scientific">Phlebotomus papatasi</name>
    <name type="common">Sandfly</name>
    <dbReference type="NCBI Taxonomy" id="29031"/>
    <lineage>
        <taxon>Eukaryota</taxon>
        <taxon>Metazoa</taxon>
        <taxon>Ecdysozoa</taxon>
        <taxon>Arthropoda</taxon>
        <taxon>Hexapoda</taxon>
        <taxon>Insecta</taxon>
        <taxon>Pterygota</taxon>
        <taxon>Neoptera</taxon>
        <taxon>Endopterygota</taxon>
        <taxon>Diptera</taxon>
        <taxon>Nematocera</taxon>
        <taxon>Psychodoidea</taxon>
        <taxon>Psychodidae</taxon>
        <taxon>Phlebotomus</taxon>
        <taxon>Phlebotomus</taxon>
    </lineage>
</organism>
<dbReference type="Proteomes" id="UP000092462">
    <property type="component" value="Unassembled WGS sequence"/>
</dbReference>
<comment type="subcellular location">
    <subcellularLocation>
        <location evidence="1">Membrane</location>
        <topology evidence="1">Single-pass membrane protein</topology>
    </subcellularLocation>
</comment>
<keyword evidence="12" id="KW-1185">Reference proteome</keyword>
<reference evidence="11" key="1">
    <citation type="submission" date="2022-08" db="UniProtKB">
        <authorList>
            <consortium name="EnsemblMetazoa"/>
        </authorList>
    </citation>
    <scope>IDENTIFICATION</scope>
    <source>
        <strain evidence="11">Israel</strain>
    </source>
</reference>
<dbReference type="EnsemblMetazoa" id="PPAI003208-RA">
    <property type="protein sequence ID" value="PPAI003208-PA"/>
    <property type="gene ID" value="PPAI003208"/>
</dbReference>
<keyword evidence="4" id="KW-0732">Signal</keyword>
<dbReference type="PRINTS" id="PR00205">
    <property type="entry name" value="CADHERIN"/>
</dbReference>
<protein>
    <recommendedName>
        <fullName evidence="10">Cadherin domain-containing protein</fullName>
    </recommendedName>
</protein>
<evidence type="ECO:0000259" key="10">
    <source>
        <dbReference type="PROSITE" id="PS50268"/>
    </source>
</evidence>
<dbReference type="VEuPathDB" id="VectorBase:PPAI003208"/>
<sequence>MHNVTVRATDQGVPELSSTALVIVNIQDINDNPPEFVTKYFTASIPEETRIGAEVIEIVATSRDVGINAEITYSFIGGNEQKKFRVDNRTGIVSVAGELDYERARDYFLTIQAVDGGEPPLSSLTTLNITITDSNDNPPQFTQTTYTARIREDALVGDKIIQVKATDLDSEENGRVVYGIEKGDRLKQFAIEAETGYISVASKLDRESISNYVLEIRAVDFGIPPLSSYVLVNVEISDANDNPPLFSESNYTAFIHEDKSLGHVLLRFNITDADAAPNTVPYTFDFRSGNEGGVFRLEQDGILRTAARFNH</sequence>
<dbReference type="Pfam" id="PF00028">
    <property type="entry name" value="Cadherin"/>
    <property type="match status" value="2"/>
</dbReference>
<evidence type="ECO:0000256" key="4">
    <source>
        <dbReference type="ARBA" id="ARBA00022729"/>
    </source>
</evidence>
<dbReference type="GO" id="GO:0008013">
    <property type="term" value="F:beta-catenin binding"/>
    <property type="evidence" value="ECO:0007669"/>
    <property type="project" value="TreeGrafter"/>
</dbReference>
<dbReference type="GO" id="GO:0044331">
    <property type="term" value="P:cell-cell adhesion mediated by cadherin"/>
    <property type="evidence" value="ECO:0007669"/>
    <property type="project" value="TreeGrafter"/>
</dbReference>
<keyword evidence="6" id="KW-0106">Calcium</keyword>
<dbReference type="EMBL" id="AJVK01026299">
    <property type="status" value="NOT_ANNOTATED_CDS"/>
    <property type="molecule type" value="Genomic_DNA"/>
</dbReference>
<keyword evidence="2" id="KW-0245">EGF-like domain</keyword>
<keyword evidence="5" id="KW-0677">Repeat</keyword>
<evidence type="ECO:0000256" key="7">
    <source>
        <dbReference type="ARBA" id="ARBA00022989"/>
    </source>
</evidence>
<dbReference type="GO" id="GO:0000902">
    <property type="term" value="P:cell morphogenesis"/>
    <property type="evidence" value="ECO:0007669"/>
    <property type="project" value="TreeGrafter"/>
</dbReference>
<dbReference type="SUPFAM" id="SSF49313">
    <property type="entry name" value="Cadherin-like"/>
    <property type="match status" value="3"/>
</dbReference>
<dbReference type="GO" id="GO:0016477">
    <property type="term" value="P:cell migration"/>
    <property type="evidence" value="ECO:0007669"/>
    <property type="project" value="TreeGrafter"/>
</dbReference>
<dbReference type="GO" id="GO:0048513">
    <property type="term" value="P:animal organ development"/>
    <property type="evidence" value="ECO:0007669"/>
    <property type="project" value="UniProtKB-ARBA"/>
</dbReference>
<dbReference type="Gene3D" id="2.60.40.60">
    <property type="entry name" value="Cadherins"/>
    <property type="match status" value="4"/>
</dbReference>
<evidence type="ECO:0000313" key="12">
    <source>
        <dbReference type="Proteomes" id="UP000092462"/>
    </source>
</evidence>
<evidence type="ECO:0000256" key="6">
    <source>
        <dbReference type="ARBA" id="ARBA00022837"/>
    </source>
</evidence>
<dbReference type="GO" id="GO:0005912">
    <property type="term" value="C:adherens junction"/>
    <property type="evidence" value="ECO:0007669"/>
    <property type="project" value="TreeGrafter"/>
</dbReference>
<evidence type="ECO:0000256" key="2">
    <source>
        <dbReference type="ARBA" id="ARBA00022536"/>
    </source>
</evidence>
<dbReference type="SMART" id="SM00112">
    <property type="entry name" value="CA"/>
    <property type="match status" value="2"/>
</dbReference>
<dbReference type="GO" id="GO:0007424">
    <property type="term" value="P:open tracheal system development"/>
    <property type="evidence" value="ECO:0007669"/>
    <property type="project" value="UniProtKB-ARBA"/>
</dbReference>
<evidence type="ECO:0000256" key="3">
    <source>
        <dbReference type="ARBA" id="ARBA00022692"/>
    </source>
</evidence>
<accession>A0A1B0GML9</accession>
<dbReference type="GO" id="GO:0007156">
    <property type="term" value="P:homophilic cell adhesion via plasma membrane adhesion molecules"/>
    <property type="evidence" value="ECO:0007669"/>
    <property type="project" value="InterPro"/>
</dbReference>
<dbReference type="GO" id="GO:0030855">
    <property type="term" value="P:epithelial cell differentiation"/>
    <property type="evidence" value="ECO:0007669"/>
    <property type="project" value="UniProtKB-ARBA"/>
</dbReference>
<dbReference type="PROSITE" id="PS00232">
    <property type="entry name" value="CADHERIN_1"/>
    <property type="match status" value="3"/>
</dbReference>
<dbReference type="InterPro" id="IPR002126">
    <property type="entry name" value="Cadherin-like_dom"/>
</dbReference>
<dbReference type="AlphaFoldDB" id="A0A1B0GML9"/>
<dbReference type="GO" id="GO:0007163">
    <property type="term" value="P:establishment or maintenance of cell polarity"/>
    <property type="evidence" value="ECO:0007669"/>
    <property type="project" value="UniProtKB-ARBA"/>
</dbReference>